<name>A0A016RUE7_9BILA</name>
<accession>A0A016RUE7</accession>
<comment type="caution">
    <text evidence="1">The sequence shown here is derived from an EMBL/GenBank/DDBJ whole genome shotgun (WGS) entry which is preliminary data.</text>
</comment>
<proteinExistence type="predicted"/>
<evidence type="ECO:0000313" key="2">
    <source>
        <dbReference type="Proteomes" id="UP000024635"/>
    </source>
</evidence>
<gene>
    <name evidence="1" type="primary">Acey_s0370.g108</name>
    <name evidence="1" type="synonym">Acey-tmc-1</name>
    <name evidence="1" type="ORF">Y032_0370g108</name>
</gene>
<dbReference type="OrthoDB" id="5831905at2759"/>
<dbReference type="AlphaFoldDB" id="A0A016RUE7"/>
<dbReference type="EMBL" id="JARK01001706">
    <property type="protein sequence ID" value="EYB81963.1"/>
    <property type="molecule type" value="Genomic_DNA"/>
</dbReference>
<evidence type="ECO:0000313" key="1">
    <source>
        <dbReference type="EMBL" id="EYB81963.1"/>
    </source>
</evidence>
<reference evidence="2" key="1">
    <citation type="journal article" date="2015" name="Nat. Genet.">
        <title>The genome and transcriptome of the zoonotic hookworm Ancylostoma ceylanicum identify infection-specific gene families.</title>
        <authorList>
            <person name="Schwarz E.M."/>
            <person name="Hu Y."/>
            <person name="Antoshechkin I."/>
            <person name="Miller M.M."/>
            <person name="Sternberg P.W."/>
            <person name="Aroian R.V."/>
        </authorList>
    </citation>
    <scope>NUCLEOTIDE SEQUENCE</scope>
    <source>
        <strain evidence="2">HY135</strain>
    </source>
</reference>
<keyword evidence="2" id="KW-1185">Reference proteome</keyword>
<dbReference type="Proteomes" id="UP000024635">
    <property type="component" value="Unassembled WGS sequence"/>
</dbReference>
<organism evidence="1 2">
    <name type="scientific">Ancylostoma ceylanicum</name>
    <dbReference type="NCBI Taxonomy" id="53326"/>
    <lineage>
        <taxon>Eukaryota</taxon>
        <taxon>Metazoa</taxon>
        <taxon>Ecdysozoa</taxon>
        <taxon>Nematoda</taxon>
        <taxon>Chromadorea</taxon>
        <taxon>Rhabditida</taxon>
        <taxon>Rhabditina</taxon>
        <taxon>Rhabditomorpha</taxon>
        <taxon>Strongyloidea</taxon>
        <taxon>Ancylostomatidae</taxon>
        <taxon>Ancylostomatinae</taxon>
        <taxon>Ancylostoma</taxon>
    </lineage>
</organism>
<protein>
    <submittedName>
        <fullName evidence="1">Uncharacterized protein</fullName>
    </submittedName>
</protein>
<sequence length="101" mass="10930">MSFSSLLRPLLEMKVMSQCRGFRGFPRDLNSLRSADDGRDPSLEDVFSAVPPTTMVLNSRRSSKRHSYVSLYEYPSGGGGCGSGGAARDDVSYFGAPTCVL</sequence>